<gene>
    <name evidence="1" type="ORF">RF55_9817</name>
</gene>
<reference evidence="1 2" key="1">
    <citation type="submission" date="2015-04" db="EMBL/GenBank/DDBJ databases">
        <title>Lasius niger genome sequencing.</title>
        <authorList>
            <person name="Konorov E.A."/>
            <person name="Nikitin M.A."/>
            <person name="Kirill M.V."/>
            <person name="Chang P."/>
        </authorList>
    </citation>
    <scope>NUCLEOTIDE SEQUENCE [LARGE SCALE GENOMIC DNA]</scope>
    <source>
        <tissue evidence="1">Whole</tissue>
    </source>
</reference>
<keyword evidence="2" id="KW-1185">Reference proteome</keyword>
<proteinExistence type="predicted"/>
<comment type="caution">
    <text evidence="1">The sequence shown here is derived from an EMBL/GenBank/DDBJ whole genome shotgun (WGS) entry which is preliminary data.</text>
</comment>
<sequence length="82" mass="9739">MRLELLWGETLMAQLWASCLDIPERDTFNLRGLFDMDQEEEEVDLTYAKEWISGHKDLWGPFPATLEELPQGNLDDYRLMKY</sequence>
<evidence type="ECO:0000313" key="1">
    <source>
        <dbReference type="EMBL" id="KMQ90431.1"/>
    </source>
</evidence>
<evidence type="ECO:0000313" key="2">
    <source>
        <dbReference type="Proteomes" id="UP000036403"/>
    </source>
</evidence>
<accession>A0A0J7KJM0</accession>
<dbReference type="EMBL" id="LBMM01006650">
    <property type="protein sequence ID" value="KMQ90431.1"/>
    <property type="molecule type" value="Genomic_DNA"/>
</dbReference>
<name>A0A0J7KJM0_LASNI</name>
<dbReference type="PaxDb" id="67767-A0A0J7KJM0"/>
<dbReference type="AlphaFoldDB" id="A0A0J7KJM0"/>
<protein>
    <submittedName>
        <fullName evidence="1">Membrane protein</fullName>
    </submittedName>
</protein>
<organism evidence="1 2">
    <name type="scientific">Lasius niger</name>
    <name type="common">Black garden ant</name>
    <dbReference type="NCBI Taxonomy" id="67767"/>
    <lineage>
        <taxon>Eukaryota</taxon>
        <taxon>Metazoa</taxon>
        <taxon>Ecdysozoa</taxon>
        <taxon>Arthropoda</taxon>
        <taxon>Hexapoda</taxon>
        <taxon>Insecta</taxon>
        <taxon>Pterygota</taxon>
        <taxon>Neoptera</taxon>
        <taxon>Endopterygota</taxon>
        <taxon>Hymenoptera</taxon>
        <taxon>Apocrita</taxon>
        <taxon>Aculeata</taxon>
        <taxon>Formicoidea</taxon>
        <taxon>Formicidae</taxon>
        <taxon>Formicinae</taxon>
        <taxon>Lasius</taxon>
        <taxon>Lasius</taxon>
    </lineage>
</organism>
<dbReference type="Proteomes" id="UP000036403">
    <property type="component" value="Unassembled WGS sequence"/>
</dbReference>